<keyword evidence="1" id="KW-1133">Transmembrane helix</keyword>
<proteinExistence type="predicted"/>
<evidence type="ECO:0000313" key="3">
    <source>
        <dbReference type="EMBL" id="VAW93846.1"/>
    </source>
</evidence>
<feature type="transmembrane region" description="Helical" evidence="1">
    <location>
        <begin position="135"/>
        <end position="153"/>
    </location>
</feature>
<feature type="transmembrane region" description="Helical" evidence="1">
    <location>
        <begin position="82"/>
        <end position="102"/>
    </location>
</feature>
<feature type="transmembrane region" description="Helical" evidence="1">
    <location>
        <begin position="108"/>
        <end position="128"/>
    </location>
</feature>
<feature type="domain" description="Heparan-alpha-glucosaminide N-acetyltransferase catalytic" evidence="2">
    <location>
        <begin position="10"/>
        <end position="231"/>
    </location>
</feature>
<feature type="transmembrane region" description="Helical" evidence="1">
    <location>
        <begin position="21"/>
        <end position="39"/>
    </location>
</feature>
<name>A0A3B1AMG0_9ZZZZ</name>
<dbReference type="EMBL" id="UOFR01000023">
    <property type="protein sequence ID" value="VAW93846.1"/>
    <property type="molecule type" value="Genomic_DNA"/>
</dbReference>
<gene>
    <name evidence="3" type="ORF">MNBD_GAMMA21-152</name>
</gene>
<feature type="transmembrane region" description="Helical" evidence="1">
    <location>
        <begin position="51"/>
        <end position="70"/>
    </location>
</feature>
<keyword evidence="1" id="KW-0472">Membrane</keyword>
<dbReference type="Pfam" id="PF07786">
    <property type="entry name" value="HGSNAT_cat"/>
    <property type="match status" value="1"/>
</dbReference>
<protein>
    <recommendedName>
        <fullName evidence="2">Heparan-alpha-glucosaminide N-acetyltransferase catalytic domain-containing protein</fullName>
    </recommendedName>
</protein>
<keyword evidence="1" id="KW-0812">Transmembrane</keyword>
<dbReference type="AlphaFoldDB" id="A0A3B1AMG0"/>
<sequence>MDKINKNKTRYPLIDALRGSAIIMMIVFHFSFDLALFKYADFDFYHSPYWLNFRILIVTIFTFVMGMSLYLANKNGIIWYKYFKRIAVLLAAALLVTISTWFTSGERFIYFGILHFIVVASLVAIPFLKLYWSNLVIGLILIIIANLYTNPMFHNIYLQWIGFMEHKPATDDYAPLLPWFGIVLIGIFFARWAITEKQVDFIQNWQIRSSFSRWLVFAGIHSLLIYLLHQPLFFGLFNLIEIVNR</sequence>
<reference evidence="3" key="1">
    <citation type="submission" date="2018-06" db="EMBL/GenBank/DDBJ databases">
        <authorList>
            <person name="Zhirakovskaya E."/>
        </authorList>
    </citation>
    <scope>NUCLEOTIDE SEQUENCE</scope>
</reference>
<organism evidence="3">
    <name type="scientific">hydrothermal vent metagenome</name>
    <dbReference type="NCBI Taxonomy" id="652676"/>
    <lineage>
        <taxon>unclassified sequences</taxon>
        <taxon>metagenomes</taxon>
        <taxon>ecological metagenomes</taxon>
    </lineage>
</organism>
<feature type="transmembrane region" description="Helical" evidence="1">
    <location>
        <begin position="214"/>
        <end position="240"/>
    </location>
</feature>
<feature type="transmembrane region" description="Helical" evidence="1">
    <location>
        <begin position="173"/>
        <end position="194"/>
    </location>
</feature>
<evidence type="ECO:0000259" key="2">
    <source>
        <dbReference type="Pfam" id="PF07786"/>
    </source>
</evidence>
<accession>A0A3B1AMG0</accession>
<evidence type="ECO:0000256" key="1">
    <source>
        <dbReference type="SAM" id="Phobius"/>
    </source>
</evidence>
<dbReference type="InterPro" id="IPR012429">
    <property type="entry name" value="HGSNAT_cat"/>
</dbReference>